<evidence type="ECO:0000313" key="2">
    <source>
        <dbReference type="EMBL" id="EGG12741.1"/>
    </source>
</evidence>
<dbReference type="InParanoid" id="F4R452"/>
<proteinExistence type="predicted"/>
<feature type="compositionally biased region" description="Basic and acidic residues" evidence="1">
    <location>
        <begin position="11"/>
        <end position="20"/>
    </location>
</feature>
<reference evidence="3" key="1">
    <citation type="journal article" date="2011" name="Proc. Natl. Acad. Sci. U.S.A.">
        <title>Obligate biotrophy features unraveled by the genomic analysis of rust fungi.</title>
        <authorList>
            <person name="Duplessis S."/>
            <person name="Cuomo C.A."/>
            <person name="Lin Y.-C."/>
            <person name="Aerts A."/>
            <person name="Tisserant E."/>
            <person name="Veneault-Fourrey C."/>
            <person name="Joly D.L."/>
            <person name="Hacquard S."/>
            <person name="Amselem J."/>
            <person name="Cantarel B.L."/>
            <person name="Chiu R."/>
            <person name="Coutinho P.M."/>
            <person name="Feau N."/>
            <person name="Field M."/>
            <person name="Frey P."/>
            <person name="Gelhaye E."/>
            <person name="Goldberg J."/>
            <person name="Grabherr M.G."/>
            <person name="Kodira C.D."/>
            <person name="Kohler A."/>
            <person name="Kuees U."/>
            <person name="Lindquist E.A."/>
            <person name="Lucas S.M."/>
            <person name="Mago R."/>
            <person name="Mauceli E."/>
            <person name="Morin E."/>
            <person name="Murat C."/>
            <person name="Pangilinan J.L."/>
            <person name="Park R."/>
            <person name="Pearson M."/>
            <person name="Quesneville H."/>
            <person name="Rouhier N."/>
            <person name="Sakthikumar S."/>
            <person name="Salamov A.A."/>
            <person name="Schmutz J."/>
            <person name="Selles B."/>
            <person name="Shapiro H."/>
            <person name="Tanguay P."/>
            <person name="Tuskan G.A."/>
            <person name="Henrissat B."/>
            <person name="Van de Peer Y."/>
            <person name="Rouze P."/>
            <person name="Ellis J.G."/>
            <person name="Dodds P.N."/>
            <person name="Schein J.E."/>
            <person name="Zhong S."/>
            <person name="Hamelin R.C."/>
            <person name="Grigoriev I.V."/>
            <person name="Szabo L.J."/>
            <person name="Martin F."/>
        </authorList>
    </citation>
    <scope>NUCLEOTIDE SEQUENCE [LARGE SCALE GENOMIC DNA]</scope>
    <source>
        <strain evidence="3">98AG31 / pathotype 3-4-7</strain>
    </source>
</reference>
<dbReference type="HOGENOM" id="CLU_1235264_0_0_1"/>
<gene>
    <name evidence="2" type="ORF">MELLADRAFT_101257</name>
</gene>
<dbReference type="AlphaFoldDB" id="F4R452"/>
<protein>
    <submittedName>
        <fullName evidence="2">Uncharacterized protein</fullName>
    </submittedName>
</protein>
<dbReference type="KEGG" id="mlr:MELLADRAFT_101257"/>
<organism evidence="3">
    <name type="scientific">Melampsora larici-populina (strain 98AG31 / pathotype 3-4-7)</name>
    <name type="common">Poplar leaf rust fungus</name>
    <dbReference type="NCBI Taxonomy" id="747676"/>
    <lineage>
        <taxon>Eukaryota</taxon>
        <taxon>Fungi</taxon>
        <taxon>Dikarya</taxon>
        <taxon>Basidiomycota</taxon>
        <taxon>Pucciniomycotina</taxon>
        <taxon>Pucciniomycetes</taxon>
        <taxon>Pucciniales</taxon>
        <taxon>Melampsoraceae</taxon>
        <taxon>Melampsora</taxon>
    </lineage>
</organism>
<evidence type="ECO:0000256" key="1">
    <source>
        <dbReference type="SAM" id="MobiDB-lite"/>
    </source>
</evidence>
<dbReference type="RefSeq" id="XP_007403679.1">
    <property type="nucleotide sequence ID" value="XM_007403617.1"/>
</dbReference>
<name>F4R452_MELLP</name>
<keyword evidence="3" id="KW-1185">Reference proteome</keyword>
<feature type="region of interest" description="Disordered" evidence="1">
    <location>
        <begin position="1"/>
        <end position="38"/>
    </location>
</feature>
<dbReference type="GeneID" id="18921318"/>
<dbReference type="EMBL" id="GL883090">
    <property type="protein sequence ID" value="EGG12741.1"/>
    <property type="molecule type" value="Genomic_DNA"/>
</dbReference>
<dbReference type="OrthoDB" id="2504279at2759"/>
<dbReference type="eggNOG" id="ENOG502R2R8">
    <property type="taxonomic scope" value="Eukaryota"/>
</dbReference>
<accession>F4R452</accession>
<dbReference type="Proteomes" id="UP000001072">
    <property type="component" value="Unassembled WGS sequence"/>
</dbReference>
<dbReference type="VEuPathDB" id="FungiDB:MELLADRAFT_101257"/>
<sequence>MPACSAPDTLLSREEFDGRHSRNRSPSSGSKMSSDKTQYHTHLTLKRFIEVQQNRDFLQQEFEQAIESSLSPTVPDLEQADHSLNDKDEDRTHEILAGEPPQISACRRTHVETEHDKEEYLQQVMAICTTGFLEIKSEVNLLAKLLREDLGVAALADLVEKVQNLAERKCLQRSLLQRKATLEQRDYGEEISKHEEKIAELSTLTLETMEEVKAEMIDRASDAA</sequence>
<evidence type="ECO:0000313" key="3">
    <source>
        <dbReference type="Proteomes" id="UP000001072"/>
    </source>
</evidence>